<dbReference type="InterPro" id="IPR027749">
    <property type="entry name" value="TTLL12"/>
</dbReference>
<reference evidence="2 3" key="1">
    <citation type="submission" date="2018-10" db="EMBL/GenBank/DDBJ databases">
        <title>Genome assembly for a Yunnan-Guizhou Plateau 3E fish, Anabarilius grahami (Regan), and its evolutionary and genetic applications.</title>
        <authorList>
            <person name="Jiang W."/>
        </authorList>
    </citation>
    <scope>NUCLEOTIDE SEQUENCE [LARGE SCALE GENOMIC DNA]</scope>
    <source>
        <strain evidence="2">AG-KIZ</strain>
        <tissue evidence="2">Muscle</tissue>
    </source>
</reference>
<comment type="caution">
    <text evidence="2">The sequence shown here is derived from an EMBL/GenBank/DDBJ whole genome shotgun (WGS) entry which is preliminary data.</text>
</comment>
<dbReference type="OrthoDB" id="60477at2759"/>
<evidence type="ECO:0000313" key="2">
    <source>
        <dbReference type="EMBL" id="ROL52571.1"/>
    </source>
</evidence>
<name>A0A3N0Z2N7_ANAGA</name>
<dbReference type="EMBL" id="RJVU01015140">
    <property type="protein sequence ID" value="ROL52571.1"/>
    <property type="molecule type" value="Genomic_DNA"/>
</dbReference>
<keyword evidence="3" id="KW-1185">Reference proteome</keyword>
<gene>
    <name evidence="2" type="ORF">DPX16_7307</name>
</gene>
<dbReference type="Pfam" id="PF25556">
    <property type="entry name" value="SET_TTL"/>
    <property type="match status" value="1"/>
</dbReference>
<dbReference type="PANTHER" id="PTHR46088:SF1">
    <property type="entry name" value="TUBULIN--TYROSINE LIGASE-LIKE PROTEIN 12"/>
    <property type="match status" value="1"/>
</dbReference>
<dbReference type="AlphaFoldDB" id="A0A3N0Z2N7"/>
<dbReference type="InterPro" id="IPR057954">
    <property type="entry name" value="SET_TTL12"/>
</dbReference>
<evidence type="ECO:0000313" key="3">
    <source>
        <dbReference type="Proteomes" id="UP000281406"/>
    </source>
</evidence>
<feature type="domain" description="Tubulin--tyrosine ligase-like protein 12 SET-like" evidence="1">
    <location>
        <begin position="77"/>
        <end position="223"/>
    </location>
</feature>
<dbReference type="PANTHER" id="PTHR46088">
    <property type="entry name" value="TUBULIN--TYROSINE LIGASE-LIKE PROTEIN 12"/>
    <property type="match status" value="1"/>
</dbReference>
<dbReference type="Proteomes" id="UP000281406">
    <property type="component" value="Unassembled WGS sequence"/>
</dbReference>
<protein>
    <submittedName>
        <fullName evidence="2">Tubulin--tyrosine ligase-like protein 12</fullName>
    </submittedName>
</protein>
<accession>A0A3N0Z2N7</accession>
<organism evidence="2 3">
    <name type="scientific">Anabarilius grahami</name>
    <name type="common">Kanglang fish</name>
    <name type="synonym">Barilius grahami</name>
    <dbReference type="NCBI Taxonomy" id="495550"/>
    <lineage>
        <taxon>Eukaryota</taxon>
        <taxon>Metazoa</taxon>
        <taxon>Chordata</taxon>
        <taxon>Craniata</taxon>
        <taxon>Vertebrata</taxon>
        <taxon>Euteleostomi</taxon>
        <taxon>Actinopterygii</taxon>
        <taxon>Neopterygii</taxon>
        <taxon>Teleostei</taxon>
        <taxon>Ostariophysi</taxon>
        <taxon>Cypriniformes</taxon>
        <taxon>Xenocyprididae</taxon>
        <taxon>Xenocypridinae</taxon>
        <taxon>Xenocypridinae incertae sedis</taxon>
        <taxon>Anabarilius</taxon>
    </lineage>
</organism>
<proteinExistence type="predicted"/>
<keyword evidence="2" id="KW-0436">Ligase</keyword>
<dbReference type="GO" id="GO:0016874">
    <property type="term" value="F:ligase activity"/>
    <property type="evidence" value="ECO:0007669"/>
    <property type="project" value="UniProtKB-KW"/>
</dbReference>
<dbReference type="GO" id="GO:0005737">
    <property type="term" value="C:cytoplasm"/>
    <property type="evidence" value="ECO:0007669"/>
    <property type="project" value="TreeGrafter"/>
</dbReference>
<sequence>MQNGNVNGEEDEEYQVFVSLHGPALKAARIPPLYWKSLHLKLANEVKYTTVTAVFDAGEVFGIMQVEEEDEDEDNERRANPGAEVAHKVIVTKESGLQATDPTSVFLVDHTWTYRVESAWQQLLEIPGLLIRMASLMGLPFHGEAPDPDIVDLVLDNMWKYNQTYQLSQGSAEEKVPVWYIMDEFGSRVQHSSQPTCCMAPLFYSPQQIAYSVLWPLQDLENGGMQMQTQKQVQNQTKGTK</sequence>
<evidence type="ECO:0000259" key="1">
    <source>
        <dbReference type="Pfam" id="PF25556"/>
    </source>
</evidence>